<dbReference type="AlphaFoldDB" id="A0A8T1UAF4"/>
<name>A0A8T1UAF4_9STRA</name>
<comment type="caution">
    <text evidence="1">The sequence shown here is derived from an EMBL/GenBank/DDBJ whole genome shotgun (WGS) entry which is preliminary data.</text>
</comment>
<evidence type="ECO:0000313" key="2">
    <source>
        <dbReference type="Proteomes" id="UP000688947"/>
    </source>
</evidence>
<gene>
    <name evidence="1" type="ORF">JG687_00009249</name>
</gene>
<organism evidence="1 2">
    <name type="scientific">Phytophthora cactorum</name>
    <dbReference type="NCBI Taxonomy" id="29920"/>
    <lineage>
        <taxon>Eukaryota</taxon>
        <taxon>Sar</taxon>
        <taxon>Stramenopiles</taxon>
        <taxon>Oomycota</taxon>
        <taxon>Peronosporomycetes</taxon>
        <taxon>Peronosporales</taxon>
        <taxon>Peronosporaceae</taxon>
        <taxon>Phytophthora</taxon>
    </lineage>
</organism>
<dbReference type="PANTHER" id="PTHR40866">
    <property type="entry name" value="BED-TYPE DOMAIN-CONTAINING PROTEIN"/>
    <property type="match status" value="1"/>
</dbReference>
<evidence type="ECO:0008006" key="3">
    <source>
        <dbReference type="Google" id="ProtNLM"/>
    </source>
</evidence>
<dbReference type="EMBL" id="JAENGZ010000473">
    <property type="protein sequence ID" value="KAG6958684.1"/>
    <property type="molecule type" value="Genomic_DNA"/>
</dbReference>
<dbReference type="OrthoDB" id="110124at2759"/>
<reference evidence="1" key="1">
    <citation type="submission" date="2021-01" db="EMBL/GenBank/DDBJ databases">
        <title>Phytophthora aleatoria, a newly-described species from Pinus radiata is distinct from Phytophthora cactorum isolates based on comparative genomics.</title>
        <authorList>
            <person name="Mcdougal R."/>
            <person name="Panda P."/>
            <person name="Williams N."/>
            <person name="Studholme D.J."/>
        </authorList>
    </citation>
    <scope>NUCLEOTIDE SEQUENCE</scope>
    <source>
        <strain evidence="1">NZFS 3830</strain>
    </source>
</reference>
<evidence type="ECO:0000313" key="1">
    <source>
        <dbReference type="EMBL" id="KAG6958684.1"/>
    </source>
</evidence>
<dbReference type="VEuPathDB" id="FungiDB:PC110_g9510"/>
<proteinExistence type="predicted"/>
<dbReference type="PANTHER" id="PTHR40866:SF1">
    <property type="entry name" value="BED-TYPE DOMAIN-CONTAINING PROTEIN"/>
    <property type="match status" value="1"/>
</dbReference>
<accession>A0A8T1UAF4</accession>
<dbReference type="Proteomes" id="UP000688947">
    <property type="component" value="Unassembled WGS sequence"/>
</dbReference>
<sequence>MKFTNMDLYSLFFTVLSPNQVRCNTCQQLYKSGNGYTNQVHHILKRHPDYQELAVAAFRKGNCFGLTVPDQRTSDVFRWIEWCVMDRMPVSFCELPIVRRNAKMEPISAAALQKYIDLLYTYVR</sequence>
<protein>
    <recommendedName>
        <fullName evidence="3">BED-type domain-containing protein</fullName>
    </recommendedName>
</protein>